<dbReference type="EMBL" id="CP010899">
    <property type="protein sequence ID" value="ALA97779.1"/>
    <property type="molecule type" value="Genomic_DNA"/>
</dbReference>
<dbReference type="KEGG" id="skn:SKUN_00890"/>
<dbReference type="Proteomes" id="UP000062963">
    <property type="component" value="Chromosome"/>
</dbReference>
<evidence type="ECO:0000313" key="1">
    <source>
        <dbReference type="EMBL" id="ALA97779.1"/>
    </source>
</evidence>
<protein>
    <submittedName>
        <fullName evidence="1">Spiroplasmavirus-related protein</fullName>
    </submittedName>
</protein>
<organism evidence="1 2">
    <name type="scientific">Spiroplasma kunkelii CR2-3x</name>
    <dbReference type="NCBI Taxonomy" id="273035"/>
    <lineage>
        <taxon>Bacteria</taxon>
        <taxon>Bacillati</taxon>
        <taxon>Mycoplasmatota</taxon>
        <taxon>Mollicutes</taxon>
        <taxon>Entomoplasmatales</taxon>
        <taxon>Spiroplasmataceae</taxon>
        <taxon>Spiroplasma</taxon>
    </lineage>
</organism>
<dbReference type="AlphaFoldDB" id="A0A0K2JGS5"/>
<name>A0A0K2JGS5_SPIKU</name>
<proteinExistence type="predicted"/>
<reference evidence="1 2" key="1">
    <citation type="journal article" date="2015" name="Genome Announc.">
        <title>Complete Genome Sequence of Spiroplasma kunkelii Strain CR2-3x, Causal Agent of Corn Stunt Disease in Zea mays L.</title>
        <authorList>
            <person name="Davis R.E."/>
            <person name="Shao J."/>
            <person name="Dally E.L."/>
            <person name="Zhao Y."/>
            <person name="Gasparich G.E."/>
            <person name="Gaynor B.J."/>
            <person name="Athey J.C."/>
            <person name="Harrison N.A."/>
            <person name="Donofrio N."/>
        </authorList>
    </citation>
    <scope>NUCLEOTIDE SEQUENCE [LARGE SCALE GENOMIC DNA]</scope>
    <source>
        <strain evidence="1 2">CR2-3x</strain>
    </source>
</reference>
<keyword evidence="2" id="KW-1185">Reference proteome</keyword>
<sequence>MNSELRHWFPQGTDFNKVSQKRLYWVFNDVINEKIRPYLNWISAKEIFLKNIK</sequence>
<accession>A0A0K2JGS5</accession>
<gene>
    <name evidence="1" type="ORF">SKUN_00890</name>
</gene>
<evidence type="ECO:0000313" key="2">
    <source>
        <dbReference type="Proteomes" id="UP000062963"/>
    </source>
</evidence>